<name>A0A926NCV5_9BACL</name>
<evidence type="ECO:0000313" key="6">
    <source>
        <dbReference type="Proteomes" id="UP000661691"/>
    </source>
</evidence>
<dbReference type="RefSeq" id="WP_191141185.1">
    <property type="nucleotide sequence ID" value="NZ_JACXAG020000002.1"/>
</dbReference>
<dbReference type="Proteomes" id="UP000661691">
    <property type="component" value="Unassembled WGS sequence"/>
</dbReference>
<keyword evidence="1" id="KW-0805">Transcription regulation</keyword>
<evidence type="ECO:0000256" key="3">
    <source>
        <dbReference type="ARBA" id="ARBA00023163"/>
    </source>
</evidence>
<dbReference type="Pfam" id="PF00392">
    <property type="entry name" value="GntR"/>
    <property type="match status" value="1"/>
</dbReference>
<evidence type="ECO:0000256" key="2">
    <source>
        <dbReference type="ARBA" id="ARBA00023125"/>
    </source>
</evidence>
<dbReference type="CDD" id="cd07377">
    <property type="entry name" value="WHTH_GntR"/>
    <property type="match status" value="1"/>
</dbReference>
<dbReference type="GO" id="GO:0003677">
    <property type="term" value="F:DNA binding"/>
    <property type="evidence" value="ECO:0007669"/>
    <property type="project" value="UniProtKB-KW"/>
</dbReference>
<dbReference type="InterPro" id="IPR000524">
    <property type="entry name" value="Tscrpt_reg_HTH_GntR"/>
</dbReference>
<evidence type="ECO:0000259" key="4">
    <source>
        <dbReference type="PROSITE" id="PS50949"/>
    </source>
</evidence>
<keyword evidence="3" id="KW-0804">Transcription</keyword>
<dbReference type="GO" id="GO:0045892">
    <property type="term" value="P:negative regulation of DNA-templated transcription"/>
    <property type="evidence" value="ECO:0007669"/>
    <property type="project" value="TreeGrafter"/>
</dbReference>
<dbReference type="InterPro" id="IPR036390">
    <property type="entry name" value="WH_DNA-bd_sf"/>
</dbReference>
<dbReference type="PANTHER" id="PTHR44846">
    <property type="entry name" value="MANNOSYL-D-GLYCERATE TRANSPORT/METABOLISM SYSTEM REPRESSOR MNGR-RELATED"/>
    <property type="match status" value="1"/>
</dbReference>
<dbReference type="InterPro" id="IPR028978">
    <property type="entry name" value="Chorismate_lyase_/UTRA_dom_sf"/>
</dbReference>
<keyword evidence="2" id="KW-0238">DNA-binding</keyword>
<feature type="domain" description="HTH gntR-type" evidence="4">
    <location>
        <begin position="4"/>
        <end position="72"/>
    </location>
</feature>
<dbReference type="PROSITE" id="PS50949">
    <property type="entry name" value="HTH_GNTR"/>
    <property type="match status" value="1"/>
</dbReference>
<dbReference type="SMART" id="SM00866">
    <property type="entry name" value="UTRA"/>
    <property type="match status" value="1"/>
</dbReference>
<protein>
    <submittedName>
        <fullName evidence="5">GntR family transcriptional regulator</fullName>
    </submittedName>
</protein>
<evidence type="ECO:0000256" key="1">
    <source>
        <dbReference type="ARBA" id="ARBA00023015"/>
    </source>
</evidence>
<dbReference type="SUPFAM" id="SSF46785">
    <property type="entry name" value="Winged helix' DNA-binding domain"/>
    <property type="match status" value="1"/>
</dbReference>
<reference evidence="5" key="1">
    <citation type="submission" date="2020-09" db="EMBL/GenBank/DDBJ databases">
        <title>A novel bacterium of genus Hazenella, isolated from South China Sea.</title>
        <authorList>
            <person name="Huang H."/>
            <person name="Mo K."/>
            <person name="Hu Y."/>
        </authorList>
    </citation>
    <scope>NUCLEOTIDE SEQUENCE</scope>
    <source>
        <strain evidence="5">IB182357</strain>
    </source>
</reference>
<dbReference type="PANTHER" id="PTHR44846:SF1">
    <property type="entry name" value="MANNOSYL-D-GLYCERATE TRANSPORT_METABOLISM SYSTEM REPRESSOR MNGR-RELATED"/>
    <property type="match status" value="1"/>
</dbReference>
<dbReference type="AlphaFoldDB" id="A0A926NCV5"/>
<dbReference type="InterPro" id="IPR011663">
    <property type="entry name" value="UTRA"/>
</dbReference>
<dbReference type="Gene3D" id="3.40.1410.10">
    <property type="entry name" value="Chorismate lyase-like"/>
    <property type="match status" value="1"/>
</dbReference>
<organism evidence="5 6">
    <name type="scientific">Polycladospora coralii</name>
    <dbReference type="NCBI Taxonomy" id="2771432"/>
    <lineage>
        <taxon>Bacteria</taxon>
        <taxon>Bacillati</taxon>
        <taxon>Bacillota</taxon>
        <taxon>Bacilli</taxon>
        <taxon>Bacillales</taxon>
        <taxon>Thermoactinomycetaceae</taxon>
        <taxon>Polycladospora</taxon>
    </lineage>
</organism>
<proteinExistence type="predicted"/>
<sequence length="262" mass="30210">MEKNTKIDEVVETLRQRIIEGIYVAGKKLPSERELSQELGVSRGTIRGSLLRLQAAGLIDIVPRGGVFVRSNISKLIIGQLDLPIAEGLELKRAGSFVQEMKNKGRDVLVRFLVPSTIMTLGDQLGEKMKKDSNEEVLRRYRVHLVDRIPYRILDSYYLAEYLGDLVGQDNNYIPLFKWLRENKGIKANRAFEKISCRMPTMEEAEILNIARNQPVVELDRWVWGEKEVDREEVLFEYTRMIADASRHDFTYSYTIEEEASV</sequence>
<keyword evidence="6" id="KW-1185">Reference proteome</keyword>
<dbReference type="Gene3D" id="1.10.10.10">
    <property type="entry name" value="Winged helix-like DNA-binding domain superfamily/Winged helix DNA-binding domain"/>
    <property type="match status" value="1"/>
</dbReference>
<accession>A0A926NCV5</accession>
<dbReference type="InterPro" id="IPR036388">
    <property type="entry name" value="WH-like_DNA-bd_sf"/>
</dbReference>
<dbReference type="GO" id="GO:0003700">
    <property type="term" value="F:DNA-binding transcription factor activity"/>
    <property type="evidence" value="ECO:0007669"/>
    <property type="project" value="InterPro"/>
</dbReference>
<dbReference type="EMBL" id="JACXAH010000003">
    <property type="protein sequence ID" value="MBD1371259.1"/>
    <property type="molecule type" value="Genomic_DNA"/>
</dbReference>
<dbReference type="InterPro" id="IPR050679">
    <property type="entry name" value="Bact_HTH_transcr_reg"/>
</dbReference>
<comment type="caution">
    <text evidence="5">The sequence shown here is derived from an EMBL/GenBank/DDBJ whole genome shotgun (WGS) entry which is preliminary data.</text>
</comment>
<dbReference type="SMART" id="SM00345">
    <property type="entry name" value="HTH_GNTR"/>
    <property type="match status" value="1"/>
</dbReference>
<evidence type="ECO:0000313" key="5">
    <source>
        <dbReference type="EMBL" id="MBD1371259.1"/>
    </source>
</evidence>
<gene>
    <name evidence="5" type="ORF">IC620_02685</name>
</gene>
<dbReference type="Pfam" id="PF07702">
    <property type="entry name" value="UTRA"/>
    <property type="match status" value="1"/>
</dbReference>
<dbReference type="SUPFAM" id="SSF64288">
    <property type="entry name" value="Chorismate lyase-like"/>
    <property type="match status" value="1"/>
</dbReference>
<dbReference type="PRINTS" id="PR00035">
    <property type="entry name" value="HTHGNTR"/>
</dbReference>